<dbReference type="CDD" id="cd16564">
    <property type="entry name" value="RING-HC_RNF222"/>
    <property type="match status" value="1"/>
</dbReference>
<feature type="region of interest" description="Disordered" evidence="5">
    <location>
        <begin position="96"/>
        <end position="117"/>
    </location>
</feature>
<dbReference type="PANTHER" id="PTHR47156:SF10">
    <property type="entry name" value="E3 UBIQUITIN-PROTEIN LIGASE TRIM-21-RELATED"/>
    <property type="match status" value="1"/>
</dbReference>
<dbReference type="Gene3D" id="3.10.50.40">
    <property type="match status" value="4"/>
</dbReference>
<evidence type="ECO:0000256" key="5">
    <source>
        <dbReference type="SAM" id="MobiDB-lite"/>
    </source>
</evidence>
<evidence type="ECO:0000256" key="2">
    <source>
        <dbReference type="ARBA" id="ARBA00022771"/>
    </source>
</evidence>
<dbReference type="EMBL" id="CDMY01001000">
    <property type="protein sequence ID" value="CEM38779.1"/>
    <property type="molecule type" value="Genomic_DNA"/>
</dbReference>
<dbReference type="InterPro" id="IPR046357">
    <property type="entry name" value="PPIase_dom_sf"/>
</dbReference>
<name>A0A0G4H4R0_VITBC</name>
<feature type="compositionally biased region" description="Low complexity" evidence="5">
    <location>
        <begin position="378"/>
        <end position="402"/>
    </location>
</feature>
<dbReference type="AlphaFoldDB" id="A0A0G4H4R0"/>
<accession>A0A0G4H4R0</accession>
<dbReference type="SUPFAM" id="SSF54534">
    <property type="entry name" value="FKBP-like"/>
    <property type="match status" value="3"/>
</dbReference>
<dbReference type="InParanoid" id="A0A0G4H4R0"/>
<protein>
    <recommendedName>
        <fullName evidence="6">RING-type domain-containing protein</fullName>
    </recommendedName>
</protein>
<dbReference type="STRING" id="1169540.A0A0G4H4R0"/>
<reference evidence="7 8" key="1">
    <citation type="submission" date="2014-11" db="EMBL/GenBank/DDBJ databases">
        <authorList>
            <person name="Zhu J."/>
            <person name="Qi W."/>
            <person name="Song R."/>
        </authorList>
    </citation>
    <scope>NUCLEOTIDE SEQUENCE [LARGE SCALE GENOMIC DNA]</scope>
</reference>
<keyword evidence="8" id="KW-1185">Reference proteome</keyword>
<dbReference type="Proteomes" id="UP000041254">
    <property type="component" value="Unassembled WGS sequence"/>
</dbReference>
<evidence type="ECO:0000256" key="4">
    <source>
        <dbReference type="PROSITE-ProRule" id="PRU00175"/>
    </source>
</evidence>
<dbReference type="OrthoDB" id="426324at2759"/>
<dbReference type="InterPro" id="IPR013083">
    <property type="entry name" value="Znf_RING/FYVE/PHD"/>
</dbReference>
<evidence type="ECO:0000256" key="3">
    <source>
        <dbReference type="ARBA" id="ARBA00022833"/>
    </source>
</evidence>
<evidence type="ECO:0000256" key="1">
    <source>
        <dbReference type="ARBA" id="ARBA00022723"/>
    </source>
</evidence>
<dbReference type="PROSITE" id="PS50089">
    <property type="entry name" value="ZF_RING_2"/>
    <property type="match status" value="1"/>
</dbReference>
<feature type="compositionally biased region" description="Polar residues" evidence="5">
    <location>
        <begin position="521"/>
        <end position="530"/>
    </location>
</feature>
<keyword evidence="1" id="KW-0479">Metal-binding</keyword>
<gene>
    <name evidence="7" type="ORF">Vbra_1873</name>
</gene>
<dbReference type="PROSITE" id="PS00518">
    <property type="entry name" value="ZF_RING_1"/>
    <property type="match status" value="1"/>
</dbReference>
<evidence type="ECO:0000259" key="6">
    <source>
        <dbReference type="PROSITE" id="PS50089"/>
    </source>
</evidence>
<dbReference type="GO" id="GO:0003755">
    <property type="term" value="F:peptidyl-prolyl cis-trans isomerase activity"/>
    <property type="evidence" value="ECO:0007669"/>
    <property type="project" value="InterPro"/>
</dbReference>
<organism evidence="7 8">
    <name type="scientific">Vitrella brassicaformis (strain CCMP3155)</name>
    <dbReference type="NCBI Taxonomy" id="1169540"/>
    <lineage>
        <taxon>Eukaryota</taxon>
        <taxon>Sar</taxon>
        <taxon>Alveolata</taxon>
        <taxon>Colpodellida</taxon>
        <taxon>Vitrellaceae</taxon>
        <taxon>Vitrella</taxon>
    </lineage>
</organism>
<dbReference type="InterPro" id="IPR017907">
    <property type="entry name" value="Znf_RING_CS"/>
</dbReference>
<evidence type="ECO:0000313" key="8">
    <source>
        <dbReference type="Proteomes" id="UP000041254"/>
    </source>
</evidence>
<evidence type="ECO:0000313" key="7">
    <source>
        <dbReference type="EMBL" id="CEM38779.1"/>
    </source>
</evidence>
<sequence length="677" mass="74749">MNDAVVCGAIAALPQCGVCFEDYHHEDAQWHRQPQVLRCGHSFCAACVRGLLDKSRRRIAVCPTCRRETSQSDVHVNYDLRDIVQQLRTATAAAPAPACGNTIPTPSAPPAVPPSGQHVPLTARQRQEADDYALAVRLSNDINAIEPPRQILANGGAAPLRLRTGTSPSGVQYEVVQEGTGRTPTRLDTVWVDEIGWFDGFDGRDKAFDRRGKVRRLSGLYGWKREALLSMREGEMRQIKVPDGVRYVQLRLISIDLTNGGGALPPSQPHWPTPLRRWTGTLPSGVQYEVVALGTGRTPTRTDTVKVDWIQWFDGFDGRDKAFDGRGLVYRVSHRDGWEREALLSMMEGEVRHITDGVRYVKLRLISIESKAAPVRTSAGGPQPSGTQQQQPAANTTAAQRASLANGGGGLPPSPPHWPTPSRLRTGTLPSGEQYEVVEEGTGRVPKANDTVKYDWIWWRHAFEGLDKADHCRGAVRRVSDLYGWERGAMLSMREGETRQIILPDGVSHVQLRLISIESSATPVRTSASRPQPSGTQQQQQATSNNTGLRASDSDGFTVTPLGARHRIVTPGIGRTPAPCDRVTVDLIGWGDGFGGQRKAYDFHGLVARVSDRLEWEREALLSMREGETRQIVLPPGSVRYVQLRLISIVQKRVHTHTWGRLCLPPIRVCARGLFTR</sequence>
<dbReference type="InterPro" id="IPR001841">
    <property type="entry name" value="Znf_RING"/>
</dbReference>
<dbReference type="SUPFAM" id="SSF57850">
    <property type="entry name" value="RING/U-box"/>
    <property type="match status" value="1"/>
</dbReference>
<feature type="region of interest" description="Disordered" evidence="5">
    <location>
        <begin position="374"/>
        <end position="430"/>
    </location>
</feature>
<feature type="compositionally biased region" description="Low complexity" evidence="5">
    <location>
        <begin position="531"/>
        <end position="548"/>
    </location>
</feature>
<dbReference type="PANTHER" id="PTHR47156">
    <property type="entry name" value="PROTEIN CBG20824"/>
    <property type="match status" value="1"/>
</dbReference>
<keyword evidence="3" id="KW-0862">Zinc</keyword>
<dbReference type="InterPro" id="IPR052667">
    <property type="entry name" value="E3_ubiquitin-ligase_RING"/>
</dbReference>
<keyword evidence="2 4" id="KW-0863">Zinc-finger</keyword>
<dbReference type="SMART" id="SM00184">
    <property type="entry name" value="RING"/>
    <property type="match status" value="1"/>
</dbReference>
<dbReference type="Gene3D" id="3.30.40.10">
    <property type="entry name" value="Zinc/RING finger domain, C3HC4 (zinc finger)"/>
    <property type="match status" value="1"/>
</dbReference>
<feature type="domain" description="RING-type" evidence="6">
    <location>
        <begin position="16"/>
        <end position="66"/>
    </location>
</feature>
<dbReference type="PhylomeDB" id="A0A0G4H4R0"/>
<feature type="region of interest" description="Disordered" evidence="5">
    <location>
        <begin position="521"/>
        <end position="559"/>
    </location>
</feature>
<dbReference type="VEuPathDB" id="CryptoDB:Vbra_1873"/>
<dbReference type="GO" id="GO:0008270">
    <property type="term" value="F:zinc ion binding"/>
    <property type="evidence" value="ECO:0007669"/>
    <property type="project" value="UniProtKB-KW"/>
</dbReference>
<proteinExistence type="predicted"/>
<dbReference type="Pfam" id="PF14634">
    <property type="entry name" value="zf-RING_5"/>
    <property type="match status" value="1"/>
</dbReference>